<dbReference type="Gene3D" id="1.10.10.2840">
    <property type="entry name" value="PucR C-terminal helix-turn-helix domain"/>
    <property type="match status" value="1"/>
</dbReference>
<accession>A0A2U9PE56</accession>
<evidence type="ECO:0000313" key="5">
    <source>
        <dbReference type="EMBL" id="AWT47254.1"/>
    </source>
</evidence>
<sequence length="521" mass="55529">MLTLRTLCERRDLELTVLVPGPEGALDCEVSWTHNTELPDPSPYLRRGELVMTNGLWHIAGHSAESFVHRVQDAGASGIVFGLRREMPATPADVIDACRKAGMPLLELSVDVPFTALSQAAARTLAEQRQSALMASVRRGNALADAISSGTGAGGVLRVLRRDHDLRLAVVDRMGHLLGSAGAGLTDDDLVVVARAVARRPPPLEVTLSNDSAALFPVGVFGEADAALVCLRPAAALDEAERGALEQAAHFLSMETARLHAVQATEMRFAGELIDMIFAGAGASREFAARLKTFGIEAADPLAVCALALAEGEAAVSPVPANAVMAFFVSEGVPAVVAPGGRDTVALFPWRLTEGELEASMTRLLSLLDRQLPKQKVVLGYGGPAGDSTKLKVPLMEAREACQLLARGSSAARMARFAELPSHSALLGRLDGQVVQRFADALLTPLRDHDAQRGAQLELTLRTFLANEGQFAATADALYIHVNTLRKRLTRIGELTGRDPMKFEGRVDLFLALEADALVRS</sequence>
<evidence type="ECO:0000259" key="2">
    <source>
        <dbReference type="Pfam" id="PF07905"/>
    </source>
</evidence>
<proteinExistence type="inferred from homology"/>
<feature type="domain" description="Purine catabolism PurC-like" evidence="2">
    <location>
        <begin position="9"/>
        <end position="123"/>
    </location>
</feature>
<dbReference type="InterPro" id="IPR042070">
    <property type="entry name" value="PucR_C-HTH_sf"/>
</dbReference>
<dbReference type="RefSeq" id="WP_110635495.1">
    <property type="nucleotide sequence ID" value="NZ_CP029788.1"/>
</dbReference>
<dbReference type="Pfam" id="PF17853">
    <property type="entry name" value="GGDEF_2"/>
    <property type="match status" value="1"/>
</dbReference>
<reference evidence="5 6" key="1">
    <citation type="submission" date="2018-06" db="EMBL/GenBank/DDBJ databases">
        <title>The complete genome sequence of a nosiheptide producer Streptomyces actuosus ATCC 25421: deducing the ability of producing a new class III lantibiotics.</title>
        <authorList>
            <person name="Liu W."/>
            <person name="Sun F."/>
            <person name="Hu Y."/>
        </authorList>
    </citation>
    <scope>NUCLEOTIDE SEQUENCE [LARGE SCALE GENOMIC DNA]</scope>
    <source>
        <strain evidence="5 6">ATCC 25421</strain>
    </source>
</reference>
<dbReference type="InterPro" id="IPR051448">
    <property type="entry name" value="CdaR-like_regulators"/>
</dbReference>
<dbReference type="Pfam" id="PF13556">
    <property type="entry name" value="HTH_30"/>
    <property type="match status" value="1"/>
</dbReference>
<comment type="similarity">
    <text evidence="1">Belongs to the CdaR family.</text>
</comment>
<feature type="domain" description="CdaR GGDEF-like" evidence="4">
    <location>
        <begin position="283"/>
        <end position="403"/>
    </location>
</feature>
<evidence type="ECO:0000259" key="3">
    <source>
        <dbReference type="Pfam" id="PF13556"/>
    </source>
</evidence>
<dbReference type="InterPro" id="IPR041522">
    <property type="entry name" value="CdaR_GGDEF"/>
</dbReference>
<dbReference type="PANTHER" id="PTHR33744">
    <property type="entry name" value="CARBOHYDRATE DIACID REGULATOR"/>
    <property type="match status" value="1"/>
</dbReference>
<dbReference type="EMBL" id="CP029788">
    <property type="protein sequence ID" value="AWT47254.1"/>
    <property type="molecule type" value="Genomic_DNA"/>
</dbReference>
<evidence type="ECO:0000313" key="6">
    <source>
        <dbReference type="Proteomes" id="UP000247634"/>
    </source>
</evidence>
<dbReference type="OrthoDB" id="8450798at2"/>
<organism evidence="5 6">
    <name type="scientific">Streptomyces actuosus</name>
    <dbReference type="NCBI Taxonomy" id="1885"/>
    <lineage>
        <taxon>Bacteria</taxon>
        <taxon>Bacillati</taxon>
        <taxon>Actinomycetota</taxon>
        <taxon>Actinomycetes</taxon>
        <taxon>Kitasatosporales</taxon>
        <taxon>Streptomycetaceae</taxon>
        <taxon>Streptomyces</taxon>
    </lineage>
</organism>
<dbReference type="KEGG" id="sact:DMT42_36750"/>
<keyword evidence="6" id="KW-1185">Reference proteome</keyword>
<protein>
    <submittedName>
        <fullName evidence="5">PucR family transcriptional regulator</fullName>
    </submittedName>
</protein>
<dbReference type="Proteomes" id="UP000247634">
    <property type="component" value="Chromosome"/>
</dbReference>
<gene>
    <name evidence="5" type="ORF">DMT42_36750</name>
</gene>
<name>A0A2U9PE56_STRAS</name>
<evidence type="ECO:0000259" key="4">
    <source>
        <dbReference type="Pfam" id="PF17853"/>
    </source>
</evidence>
<evidence type="ECO:0000256" key="1">
    <source>
        <dbReference type="ARBA" id="ARBA00006754"/>
    </source>
</evidence>
<dbReference type="InterPro" id="IPR025736">
    <property type="entry name" value="PucR_C-HTH_dom"/>
</dbReference>
<feature type="domain" description="PucR C-terminal helix-turn-helix" evidence="3">
    <location>
        <begin position="460"/>
        <end position="515"/>
    </location>
</feature>
<dbReference type="InterPro" id="IPR012914">
    <property type="entry name" value="PucR_dom"/>
</dbReference>
<dbReference type="AlphaFoldDB" id="A0A2U9PE56"/>
<dbReference type="Pfam" id="PF07905">
    <property type="entry name" value="PucR"/>
    <property type="match status" value="1"/>
</dbReference>
<dbReference type="PANTHER" id="PTHR33744:SF17">
    <property type="entry name" value="CONSERVED PROTEIN"/>
    <property type="match status" value="1"/>
</dbReference>